<reference evidence="1" key="1">
    <citation type="submission" date="2021-09" db="EMBL/GenBank/DDBJ databases">
        <title>Genome of Aequorivita sp. strain F47161.</title>
        <authorList>
            <person name="Wang Y."/>
        </authorList>
    </citation>
    <scope>NUCLEOTIDE SEQUENCE</scope>
    <source>
        <strain evidence="1">F47161</strain>
    </source>
</reference>
<protein>
    <submittedName>
        <fullName evidence="1">Uncharacterized protein</fullName>
    </submittedName>
</protein>
<keyword evidence="2" id="KW-1185">Reference proteome</keyword>
<evidence type="ECO:0000313" key="2">
    <source>
        <dbReference type="Proteomes" id="UP001139461"/>
    </source>
</evidence>
<dbReference type="InterPro" id="IPR048868">
    <property type="entry name" value="OGG-like_put"/>
</dbReference>
<gene>
    <name evidence="1" type="ORF">K8089_13795</name>
</gene>
<comment type="caution">
    <text evidence="1">The sequence shown here is derived from an EMBL/GenBank/DDBJ whole genome shotgun (WGS) entry which is preliminary data.</text>
</comment>
<dbReference type="EMBL" id="JAIRBA010000032">
    <property type="protein sequence ID" value="MCG2420098.1"/>
    <property type="molecule type" value="Genomic_DNA"/>
</dbReference>
<dbReference type="Proteomes" id="UP001139461">
    <property type="component" value="Unassembled WGS sequence"/>
</dbReference>
<dbReference type="Pfam" id="PF21790">
    <property type="entry name" value="OGG"/>
    <property type="match status" value="1"/>
</dbReference>
<evidence type="ECO:0000313" key="1">
    <source>
        <dbReference type="EMBL" id="MCG2420098.1"/>
    </source>
</evidence>
<sequence>MMKILDYGNLIRELPCQNQGFDIYRKNWFVESQEDNINEIFKNSDKDKKITINRFDIENSKNNLPIFIVKTLMWGYPTKGRGKNIDKLLSKESLTNLISKLQNYSDRDISIELLKSDIKEIDGLGLSTMTKFTNFLNTTINGNKAVILDLQIISAINRGVFEEFKNLERINYDNAIKYYPEYLSIIGTISKKINSTPDQIENFLFLFGRSLSEIKNTAN</sequence>
<name>A0A9X1QWA6_9FLAO</name>
<accession>A0A9X1QWA6</accession>
<dbReference type="AlphaFoldDB" id="A0A9X1QWA6"/>
<dbReference type="RefSeq" id="WP_237603881.1">
    <property type="nucleotide sequence ID" value="NZ_JAIRBA010000032.1"/>
</dbReference>
<organism evidence="1 2">
    <name type="scientific">Aequorivita vitellina</name>
    <dbReference type="NCBI Taxonomy" id="2874475"/>
    <lineage>
        <taxon>Bacteria</taxon>
        <taxon>Pseudomonadati</taxon>
        <taxon>Bacteroidota</taxon>
        <taxon>Flavobacteriia</taxon>
        <taxon>Flavobacteriales</taxon>
        <taxon>Flavobacteriaceae</taxon>
        <taxon>Aequorivita</taxon>
    </lineage>
</organism>
<proteinExistence type="predicted"/>